<reference evidence="2 3" key="1">
    <citation type="submission" date="2019-02" db="EMBL/GenBank/DDBJ databases">
        <title>Deep-cultivation of Planctomycetes and their phenomic and genomic characterization uncovers novel biology.</title>
        <authorList>
            <person name="Wiegand S."/>
            <person name="Jogler M."/>
            <person name="Boedeker C."/>
            <person name="Pinto D."/>
            <person name="Vollmers J."/>
            <person name="Rivas-Marin E."/>
            <person name="Kohn T."/>
            <person name="Peeters S.H."/>
            <person name="Heuer A."/>
            <person name="Rast P."/>
            <person name="Oberbeckmann S."/>
            <person name="Bunk B."/>
            <person name="Jeske O."/>
            <person name="Meyerdierks A."/>
            <person name="Storesund J.E."/>
            <person name="Kallscheuer N."/>
            <person name="Luecker S."/>
            <person name="Lage O.M."/>
            <person name="Pohl T."/>
            <person name="Merkel B.J."/>
            <person name="Hornburger P."/>
            <person name="Mueller R.-W."/>
            <person name="Bruemmer F."/>
            <person name="Labrenz M."/>
            <person name="Spormann A.M."/>
            <person name="Op Den Camp H."/>
            <person name="Overmann J."/>
            <person name="Amann R."/>
            <person name="Jetten M.S.M."/>
            <person name="Mascher T."/>
            <person name="Medema M.H."/>
            <person name="Devos D.P."/>
            <person name="Kaster A.-K."/>
            <person name="Ovreas L."/>
            <person name="Rohde M."/>
            <person name="Galperin M.Y."/>
            <person name="Jogler C."/>
        </authorList>
    </citation>
    <scope>NUCLEOTIDE SEQUENCE [LARGE SCALE GENOMIC DNA]</scope>
    <source>
        <strain evidence="2 3">Enr8</strain>
    </source>
</reference>
<evidence type="ECO:0000259" key="1">
    <source>
        <dbReference type="SMART" id="SM00563"/>
    </source>
</evidence>
<organism evidence="2 3">
    <name type="scientific">Blastopirellula retiformator</name>
    <dbReference type="NCBI Taxonomy" id="2527970"/>
    <lineage>
        <taxon>Bacteria</taxon>
        <taxon>Pseudomonadati</taxon>
        <taxon>Planctomycetota</taxon>
        <taxon>Planctomycetia</taxon>
        <taxon>Pirellulales</taxon>
        <taxon>Pirellulaceae</taxon>
        <taxon>Blastopirellula</taxon>
    </lineage>
</organism>
<feature type="domain" description="Phospholipid/glycerol acyltransferase" evidence="1">
    <location>
        <begin position="62"/>
        <end position="190"/>
    </location>
</feature>
<dbReference type="AlphaFoldDB" id="A0A5C5V1E1"/>
<keyword evidence="3" id="KW-1185">Reference proteome</keyword>
<keyword evidence="2" id="KW-0808">Transferase</keyword>
<dbReference type="OrthoDB" id="9806008at2"/>
<comment type="caution">
    <text evidence="2">The sequence shown here is derived from an EMBL/GenBank/DDBJ whole genome shotgun (WGS) entry which is preliminary data.</text>
</comment>
<dbReference type="RefSeq" id="WP_146434150.1">
    <property type="nucleotide sequence ID" value="NZ_SJPF01000004.1"/>
</dbReference>
<accession>A0A5C5V1E1</accession>
<gene>
    <name evidence="2" type="ORF">Enr8_36840</name>
</gene>
<sequence>MQQIVFEKPYTFIPPHRGDWWPALIQRFDLYGYYLRKREGVESYELRNQHLLRESIDAGHGVMLAPNHCRTSDPLTIGYLAKDVGFHLYAMASWHLFNQGWFNALAIRLMGGFSIYREGIDRQAINTAIDALTTAERPLLVFPEGSTTRTNDRVHALLDGVTFIARAAAKKRAKSGGGKVVIHPIGIKYFFRGDLRTAVDPVLTEIERRLTWKPQTHLPLFDRISKVGMALLALKESEYFQEIQSGSTQQRLNDLINRLLGPLEEEWNCPAESPAVVPRVKALRMKIMPAMVKEKLPQAERNRRWDQLADIYLAQQLSCYLPDYLAEYPSVDRLLETVERYEEDLTDKVRVHGKLHVVIDVDEALEVSTERDRAATVDPLMEALRDRLAAKLAKLSLESPLYQD</sequence>
<evidence type="ECO:0000313" key="2">
    <source>
        <dbReference type="EMBL" id="TWT31760.1"/>
    </source>
</evidence>
<dbReference type="GO" id="GO:0016746">
    <property type="term" value="F:acyltransferase activity"/>
    <property type="evidence" value="ECO:0007669"/>
    <property type="project" value="UniProtKB-KW"/>
</dbReference>
<evidence type="ECO:0000313" key="3">
    <source>
        <dbReference type="Proteomes" id="UP000318878"/>
    </source>
</evidence>
<dbReference type="Proteomes" id="UP000318878">
    <property type="component" value="Unassembled WGS sequence"/>
</dbReference>
<keyword evidence="2" id="KW-0012">Acyltransferase</keyword>
<dbReference type="Pfam" id="PF01553">
    <property type="entry name" value="Acyltransferase"/>
    <property type="match status" value="1"/>
</dbReference>
<dbReference type="SMART" id="SM00563">
    <property type="entry name" value="PlsC"/>
    <property type="match status" value="1"/>
</dbReference>
<dbReference type="SUPFAM" id="SSF69593">
    <property type="entry name" value="Glycerol-3-phosphate (1)-acyltransferase"/>
    <property type="match status" value="1"/>
</dbReference>
<dbReference type="InterPro" id="IPR002123">
    <property type="entry name" value="Plipid/glycerol_acylTrfase"/>
</dbReference>
<dbReference type="EMBL" id="SJPF01000004">
    <property type="protein sequence ID" value="TWT31760.1"/>
    <property type="molecule type" value="Genomic_DNA"/>
</dbReference>
<protein>
    <submittedName>
        <fullName evidence="2">Acyltransferase</fullName>
    </submittedName>
</protein>
<name>A0A5C5V1E1_9BACT</name>
<proteinExistence type="predicted"/>